<dbReference type="AlphaFoldDB" id="A0A1G2SLH5"/>
<feature type="domain" description="O-antigen ligase-related" evidence="7">
    <location>
        <begin position="205"/>
        <end position="361"/>
    </location>
</feature>
<evidence type="ECO:0000256" key="1">
    <source>
        <dbReference type="ARBA" id="ARBA00004141"/>
    </source>
</evidence>
<dbReference type="EMBL" id="MHUZ01000013">
    <property type="protein sequence ID" value="OHA85905.1"/>
    <property type="molecule type" value="Genomic_DNA"/>
</dbReference>
<feature type="transmembrane region" description="Helical" evidence="6">
    <location>
        <begin position="348"/>
        <end position="372"/>
    </location>
</feature>
<sequence>MNSLLRKLTIGGIFLVVAVTPIVVADNFFFPFITGKGFFFRIVVEILVGMWALLAYRDPAYRPKPSYILYAIVALVGVMAIADIFSQNPEKSIWSNYERMEGLVTLIHLLAYFVVSVAVLSTTKLWERLMQVSLAASVYIAGYGVLQYAGALESFQSATRVEATFGNSAYLAVYALINVFFAVFLLMRVHRGDWMRFAQVAYAGTAILNLFVLYHSGTRGTILGLLGGTMLTLLILSFGGKHRAKFRPYALGVIVFAIISAGSLVMFQTSSFVKESPVLSRFAPTAIIQSFVDARLPVWSMAFQGFLERPIFGWGQESFNYVFNEYYDPGMYAQEAWFDRAHNVFLDWLVAGGILGLLAYLALFGSLGYYLWFRPIELSYEEKALFTGLLAAYFIHNIFVFDNLMSYVLFFSILGFVHVLAVGHREVGMLERAERAIGKAVRDDGGADFVQIVVAGALTIAVLYTVNYAPIAQNKELIEALKTPAPSTDLFTQIEQALGNGQITSPEKLDEFLAQFLTGDRLTETKEILASGSVKTVGDAASLVVSAAQREGMMHFKTAIDYQSLGTAEVREHLAIRASQVISSEYVDENLKKEFAVFAATEMAAQAEALSLDARYQYMAGSFLAKIESAVQVPGVASAESYYLRAIELSPKKQMFLMDLGYFYLVRGDTVRALEQLKKAHELETKNESARISYAIGAIYAGDDTLAEQVLLPLGSMGKTDKQVLNAYATKERYAPAIKALEERALTEPNNFELETQLASFYALAGERAKAIKALEHAIELNPEYKAQGEYYIGEIKAGRNP</sequence>
<dbReference type="Proteomes" id="UP000178168">
    <property type="component" value="Unassembled WGS sequence"/>
</dbReference>
<dbReference type="InterPro" id="IPR011990">
    <property type="entry name" value="TPR-like_helical_dom_sf"/>
</dbReference>
<feature type="transmembrane region" description="Helical" evidence="6">
    <location>
        <begin position="445"/>
        <end position="466"/>
    </location>
</feature>
<evidence type="ECO:0000256" key="2">
    <source>
        <dbReference type="ARBA" id="ARBA00022692"/>
    </source>
</evidence>
<feature type="transmembrane region" description="Helical" evidence="6">
    <location>
        <begin position="384"/>
        <end position="401"/>
    </location>
</feature>
<feature type="transmembrane region" description="Helical" evidence="6">
    <location>
        <begin position="105"/>
        <end position="122"/>
    </location>
</feature>
<feature type="transmembrane region" description="Helical" evidence="6">
    <location>
        <begin position="249"/>
        <end position="267"/>
    </location>
</feature>
<keyword evidence="3 6" id="KW-1133">Transmembrane helix</keyword>
<dbReference type="InterPro" id="IPR019734">
    <property type="entry name" value="TPR_rpt"/>
</dbReference>
<feature type="transmembrane region" description="Helical" evidence="6">
    <location>
        <begin position="169"/>
        <end position="187"/>
    </location>
</feature>
<dbReference type="PANTHER" id="PTHR37422:SF13">
    <property type="entry name" value="LIPOPOLYSACCHARIDE BIOSYNTHESIS PROTEIN PA4999-RELATED"/>
    <property type="match status" value="1"/>
</dbReference>
<feature type="transmembrane region" description="Helical" evidence="6">
    <location>
        <begin position="407"/>
        <end position="424"/>
    </location>
</feature>
<organism evidence="8 9">
    <name type="scientific">Candidatus Yonathbacteria bacterium RIFOXYD1_FULL_52_36</name>
    <dbReference type="NCBI Taxonomy" id="1802730"/>
    <lineage>
        <taxon>Bacteria</taxon>
        <taxon>Candidatus Yonathiibacteriota</taxon>
    </lineage>
</organism>
<keyword evidence="4 6" id="KW-0472">Membrane</keyword>
<dbReference type="Gene3D" id="1.25.40.10">
    <property type="entry name" value="Tetratricopeptide repeat domain"/>
    <property type="match status" value="2"/>
</dbReference>
<protein>
    <recommendedName>
        <fullName evidence="7">O-antigen ligase-related domain-containing protein</fullName>
    </recommendedName>
</protein>
<dbReference type="SUPFAM" id="SSF48452">
    <property type="entry name" value="TPR-like"/>
    <property type="match status" value="1"/>
</dbReference>
<accession>A0A1G2SLH5</accession>
<dbReference type="STRING" id="1802730.A2591_04295"/>
<feature type="transmembrane region" description="Helical" evidence="6">
    <location>
        <begin position="194"/>
        <end position="214"/>
    </location>
</feature>
<keyword evidence="5" id="KW-0802">TPR repeat</keyword>
<dbReference type="GO" id="GO:0016020">
    <property type="term" value="C:membrane"/>
    <property type="evidence" value="ECO:0007669"/>
    <property type="project" value="UniProtKB-SubCell"/>
</dbReference>
<comment type="subcellular location">
    <subcellularLocation>
        <location evidence="1">Membrane</location>
        <topology evidence="1">Multi-pass membrane protein</topology>
    </subcellularLocation>
</comment>
<feature type="repeat" description="TPR" evidence="5">
    <location>
        <begin position="654"/>
        <end position="687"/>
    </location>
</feature>
<evidence type="ECO:0000256" key="3">
    <source>
        <dbReference type="ARBA" id="ARBA00022989"/>
    </source>
</evidence>
<feature type="repeat" description="TPR" evidence="5">
    <location>
        <begin position="752"/>
        <end position="785"/>
    </location>
</feature>
<feature type="transmembrane region" description="Helical" evidence="6">
    <location>
        <begin position="38"/>
        <end position="56"/>
    </location>
</feature>
<name>A0A1G2SLH5_9BACT</name>
<dbReference type="InterPro" id="IPR051533">
    <property type="entry name" value="WaaL-like"/>
</dbReference>
<dbReference type="SMART" id="SM00028">
    <property type="entry name" value="TPR"/>
    <property type="match status" value="2"/>
</dbReference>
<dbReference type="PROSITE" id="PS50005">
    <property type="entry name" value="TPR"/>
    <property type="match status" value="2"/>
</dbReference>
<feature type="transmembrane region" description="Helical" evidence="6">
    <location>
        <begin position="12"/>
        <end position="32"/>
    </location>
</feature>
<evidence type="ECO:0000256" key="6">
    <source>
        <dbReference type="SAM" id="Phobius"/>
    </source>
</evidence>
<feature type="transmembrane region" description="Helical" evidence="6">
    <location>
        <begin position="68"/>
        <end position="85"/>
    </location>
</feature>
<feature type="transmembrane region" description="Helical" evidence="6">
    <location>
        <begin position="129"/>
        <end position="149"/>
    </location>
</feature>
<evidence type="ECO:0000313" key="8">
    <source>
        <dbReference type="EMBL" id="OHA85905.1"/>
    </source>
</evidence>
<gene>
    <name evidence="8" type="ORF">A2591_04295</name>
</gene>
<evidence type="ECO:0000256" key="4">
    <source>
        <dbReference type="ARBA" id="ARBA00023136"/>
    </source>
</evidence>
<keyword evidence="2 6" id="KW-0812">Transmembrane</keyword>
<feature type="transmembrane region" description="Helical" evidence="6">
    <location>
        <begin position="220"/>
        <end position="237"/>
    </location>
</feature>
<evidence type="ECO:0000313" key="9">
    <source>
        <dbReference type="Proteomes" id="UP000178168"/>
    </source>
</evidence>
<dbReference type="Pfam" id="PF04932">
    <property type="entry name" value="Wzy_C"/>
    <property type="match status" value="1"/>
</dbReference>
<dbReference type="PANTHER" id="PTHR37422">
    <property type="entry name" value="TEICHURONIC ACID BIOSYNTHESIS PROTEIN TUAE"/>
    <property type="match status" value="1"/>
</dbReference>
<reference evidence="8 9" key="1">
    <citation type="journal article" date="2016" name="Nat. Commun.">
        <title>Thousands of microbial genomes shed light on interconnected biogeochemical processes in an aquifer system.</title>
        <authorList>
            <person name="Anantharaman K."/>
            <person name="Brown C.T."/>
            <person name="Hug L.A."/>
            <person name="Sharon I."/>
            <person name="Castelle C.J."/>
            <person name="Probst A.J."/>
            <person name="Thomas B.C."/>
            <person name="Singh A."/>
            <person name="Wilkins M.J."/>
            <person name="Karaoz U."/>
            <person name="Brodie E.L."/>
            <person name="Williams K.H."/>
            <person name="Hubbard S.S."/>
            <person name="Banfield J.F."/>
        </authorList>
    </citation>
    <scope>NUCLEOTIDE SEQUENCE [LARGE SCALE GENOMIC DNA]</scope>
</reference>
<proteinExistence type="predicted"/>
<dbReference type="InterPro" id="IPR007016">
    <property type="entry name" value="O-antigen_ligase-rel_domated"/>
</dbReference>
<comment type="caution">
    <text evidence="8">The sequence shown here is derived from an EMBL/GenBank/DDBJ whole genome shotgun (WGS) entry which is preliminary data.</text>
</comment>
<evidence type="ECO:0000259" key="7">
    <source>
        <dbReference type="Pfam" id="PF04932"/>
    </source>
</evidence>
<evidence type="ECO:0000256" key="5">
    <source>
        <dbReference type="PROSITE-ProRule" id="PRU00339"/>
    </source>
</evidence>